<feature type="region of interest" description="Disordered" evidence="1">
    <location>
        <begin position="87"/>
        <end position="112"/>
    </location>
</feature>
<feature type="compositionally biased region" description="Polar residues" evidence="1">
    <location>
        <begin position="100"/>
        <end position="112"/>
    </location>
</feature>
<organism evidence="2">
    <name type="scientific">Sipha flava</name>
    <name type="common">yellow sugarcane aphid</name>
    <dbReference type="NCBI Taxonomy" id="143950"/>
    <lineage>
        <taxon>Eukaryota</taxon>
        <taxon>Metazoa</taxon>
        <taxon>Ecdysozoa</taxon>
        <taxon>Arthropoda</taxon>
        <taxon>Hexapoda</taxon>
        <taxon>Insecta</taxon>
        <taxon>Pterygota</taxon>
        <taxon>Neoptera</taxon>
        <taxon>Paraneoptera</taxon>
        <taxon>Hemiptera</taxon>
        <taxon>Sternorrhyncha</taxon>
        <taxon>Aphidomorpha</taxon>
        <taxon>Aphidoidea</taxon>
        <taxon>Aphididae</taxon>
        <taxon>Sipha</taxon>
    </lineage>
</organism>
<reference evidence="2" key="1">
    <citation type="submission" date="2018-04" db="EMBL/GenBank/DDBJ databases">
        <title>Transcriptome assembly of Sipha flava.</title>
        <authorList>
            <person name="Scully E.D."/>
            <person name="Geib S.M."/>
            <person name="Palmer N.A."/>
            <person name="Koch K."/>
            <person name="Bradshaw J."/>
            <person name="Heng-Moss T."/>
            <person name="Sarath G."/>
        </authorList>
    </citation>
    <scope>NUCLEOTIDE SEQUENCE</scope>
</reference>
<gene>
    <name evidence="2" type="ORF">g.1131</name>
</gene>
<name>A0A2S2Q0R4_9HEMI</name>
<proteinExistence type="predicted"/>
<protein>
    <submittedName>
        <fullName evidence="2">Uncharacterized protein</fullName>
    </submittedName>
</protein>
<sequence length="112" mass="12632">MRLPPPPPPVRSRRARCKVKRLTSQRINTRCTRVVRGSTRVRSGGRFIVSRAAYTAYTYARSTFVCSECSRARCVQNAHYIKLLVKINRERRLPPPPSPQTDTNSGSPAPPP</sequence>
<dbReference type="EMBL" id="GGMS01001539">
    <property type="protein sequence ID" value="MBY70742.1"/>
    <property type="molecule type" value="Transcribed_RNA"/>
</dbReference>
<accession>A0A2S2Q0R4</accession>
<dbReference type="AlphaFoldDB" id="A0A2S2Q0R4"/>
<evidence type="ECO:0000313" key="2">
    <source>
        <dbReference type="EMBL" id="MBY70742.1"/>
    </source>
</evidence>
<evidence type="ECO:0000256" key="1">
    <source>
        <dbReference type="SAM" id="MobiDB-lite"/>
    </source>
</evidence>